<gene>
    <name evidence="2" type="ORF">PISL3812_08347</name>
</gene>
<proteinExistence type="predicted"/>
<feature type="compositionally biased region" description="Acidic residues" evidence="1">
    <location>
        <begin position="292"/>
        <end position="308"/>
    </location>
</feature>
<name>A0A0U1M6V8_TALIS</name>
<feature type="compositionally biased region" description="Basic and acidic residues" evidence="1">
    <location>
        <begin position="277"/>
        <end position="286"/>
    </location>
</feature>
<reference evidence="2 3" key="1">
    <citation type="submission" date="2015-04" db="EMBL/GenBank/DDBJ databases">
        <authorList>
            <person name="Syromyatnikov M.Y."/>
            <person name="Popov V.N."/>
        </authorList>
    </citation>
    <scope>NUCLEOTIDE SEQUENCE [LARGE SCALE GENOMIC DNA]</scope>
    <source>
        <strain evidence="2">WF-38-12</strain>
    </source>
</reference>
<dbReference type="EMBL" id="CVMT01000009">
    <property type="protein sequence ID" value="CRG91299.1"/>
    <property type="molecule type" value="Genomic_DNA"/>
</dbReference>
<dbReference type="OMA" id="RHWRCAM"/>
<protein>
    <submittedName>
        <fullName evidence="2">Uncharacterized protein</fullName>
    </submittedName>
</protein>
<dbReference type="AlphaFoldDB" id="A0A0U1M6V8"/>
<accession>A0A0U1M6V8</accession>
<dbReference type="Proteomes" id="UP000054383">
    <property type="component" value="Unassembled WGS sequence"/>
</dbReference>
<evidence type="ECO:0000313" key="3">
    <source>
        <dbReference type="Proteomes" id="UP000054383"/>
    </source>
</evidence>
<dbReference type="OrthoDB" id="4227183at2759"/>
<keyword evidence="3" id="KW-1185">Reference proteome</keyword>
<organism evidence="2 3">
    <name type="scientific">Talaromyces islandicus</name>
    <name type="common">Penicillium islandicum</name>
    <dbReference type="NCBI Taxonomy" id="28573"/>
    <lineage>
        <taxon>Eukaryota</taxon>
        <taxon>Fungi</taxon>
        <taxon>Dikarya</taxon>
        <taxon>Ascomycota</taxon>
        <taxon>Pezizomycotina</taxon>
        <taxon>Eurotiomycetes</taxon>
        <taxon>Eurotiomycetidae</taxon>
        <taxon>Eurotiales</taxon>
        <taxon>Trichocomaceae</taxon>
        <taxon>Talaromyces</taxon>
        <taxon>Talaromyces sect. Islandici</taxon>
    </lineage>
</organism>
<sequence>METTSQNQQAILELSQKLNALQPQRYVLYDEQCTAEWRGLRQKFENWVSKSFENAAILNTMSSDLLISKGLYKVPPEKYLETSAHTRRAYIQSYISHFIFDEILSVWFVQVPDVQVSQALHTMAQHMKSKGDWQLWEQWSSSTSTALECFSNSGFLPGKLDNLLHTVDFHFGEFYNNNMSRKLVHDKLSEVFWDCVGFKAKLERGESDYQLECSDRGKLYSEENMNSTSLETREGAVVQLSLWPSISKTSLNAERLILEHEAVWTSAQGATQQDAEADLRGKDSLSQKEQQLDVDMEDDDTETEGWIL</sequence>
<evidence type="ECO:0000313" key="2">
    <source>
        <dbReference type="EMBL" id="CRG91299.1"/>
    </source>
</evidence>
<evidence type="ECO:0000256" key="1">
    <source>
        <dbReference type="SAM" id="MobiDB-lite"/>
    </source>
</evidence>
<feature type="region of interest" description="Disordered" evidence="1">
    <location>
        <begin position="267"/>
        <end position="308"/>
    </location>
</feature>